<gene>
    <name evidence="13" type="ORF">EJ04DRAFT_480116</name>
</gene>
<evidence type="ECO:0000256" key="7">
    <source>
        <dbReference type="PIRSR" id="PIRSR600269-50"/>
    </source>
</evidence>
<evidence type="ECO:0000256" key="4">
    <source>
        <dbReference type="ARBA" id="ARBA00022772"/>
    </source>
</evidence>
<organism evidence="13 14">
    <name type="scientific">Polyplosphaeria fusca</name>
    <dbReference type="NCBI Taxonomy" id="682080"/>
    <lineage>
        <taxon>Eukaryota</taxon>
        <taxon>Fungi</taxon>
        <taxon>Dikarya</taxon>
        <taxon>Ascomycota</taxon>
        <taxon>Pezizomycotina</taxon>
        <taxon>Dothideomycetes</taxon>
        <taxon>Pleosporomycetidae</taxon>
        <taxon>Pleosporales</taxon>
        <taxon>Tetraplosphaeriaceae</taxon>
        <taxon>Polyplosphaeria</taxon>
    </lineage>
</organism>
<dbReference type="SUPFAM" id="SSF49998">
    <property type="entry name" value="Amine oxidase catalytic domain"/>
    <property type="match status" value="1"/>
</dbReference>
<dbReference type="InterPro" id="IPR000269">
    <property type="entry name" value="Cu_amine_oxidase"/>
</dbReference>
<dbReference type="PRINTS" id="PR00766">
    <property type="entry name" value="CUDAOXIDASE"/>
</dbReference>
<proteinExistence type="inferred from homology"/>
<comment type="cofactor">
    <cofactor evidence="9">
        <name>Cu cation</name>
        <dbReference type="ChEBI" id="CHEBI:23378"/>
    </cofactor>
    <text evidence="9">Contains 1 topaquinone per subunit.</text>
</comment>
<keyword evidence="14" id="KW-1185">Reference proteome</keyword>
<dbReference type="GO" id="GO:0005886">
    <property type="term" value="C:plasma membrane"/>
    <property type="evidence" value="ECO:0007669"/>
    <property type="project" value="TreeGrafter"/>
</dbReference>
<feature type="active site" description="Proton acceptor" evidence="7">
    <location>
        <position position="408"/>
    </location>
</feature>
<evidence type="ECO:0000256" key="6">
    <source>
        <dbReference type="ARBA" id="ARBA00023008"/>
    </source>
</evidence>
<dbReference type="EMBL" id="ML996399">
    <property type="protein sequence ID" value="KAF2726734.1"/>
    <property type="molecule type" value="Genomic_DNA"/>
</dbReference>
<evidence type="ECO:0000256" key="10">
    <source>
        <dbReference type="SAM" id="SignalP"/>
    </source>
</evidence>
<feature type="signal peptide" evidence="10">
    <location>
        <begin position="1"/>
        <end position="18"/>
    </location>
</feature>
<dbReference type="InterPro" id="IPR015328">
    <property type="entry name" value="DUF1965"/>
</dbReference>
<dbReference type="Gene3D" id="2.70.98.20">
    <property type="entry name" value="Copper amine oxidase, catalytic domain"/>
    <property type="match status" value="1"/>
</dbReference>
<dbReference type="InterPro" id="IPR015798">
    <property type="entry name" value="Cu_amine_oxidase_C"/>
</dbReference>
<dbReference type="InterPro" id="IPR036460">
    <property type="entry name" value="Cu_amine_oxidase_C_sf"/>
</dbReference>
<feature type="modified residue" description="2',4',5'-topaquinone" evidence="8">
    <location>
        <position position="489"/>
    </location>
</feature>
<evidence type="ECO:0000313" key="14">
    <source>
        <dbReference type="Proteomes" id="UP000799444"/>
    </source>
</evidence>
<dbReference type="Gene3D" id="3.10.450.40">
    <property type="match status" value="2"/>
</dbReference>
<keyword evidence="10" id="KW-0732">Signal</keyword>
<dbReference type="PANTHER" id="PTHR10638">
    <property type="entry name" value="COPPER AMINE OXIDASE"/>
    <property type="match status" value="1"/>
</dbReference>
<keyword evidence="5 9" id="KW-0560">Oxidoreductase</keyword>
<feature type="domain" description="Copper amine oxidase catalytic" evidence="11">
    <location>
        <begin position="335"/>
        <end position="735"/>
    </location>
</feature>
<dbReference type="Proteomes" id="UP000799444">
    <property type="component" value="Unassembled WGS sequence"/>
</dbReference>
<reference evidence="13" key="1">
    <citation type="journal article" date="2020" name="Stud. Mycol.">
        <title>101 Dothideomycetes genomes: a test case for predicting lifestyles and emergence of pathogens.</title>
        <authorList>
            <person name="Haridas S."/>
            <person name="Albert R."/>
            <person name="Binder M."/>
            <person name="Bloem J."/>
            <person name="Labutti K."/>
            <person name="Salamov A."/>
            <person name="Andreopoulos B."/>
            <person name="Baker S."/>
            <person name="Barry K."/>
            <person name="Bills G."/>
            <person name="Bluhm B."/>
            <person name="Cannon C."/>
            <person name="Castanera R."/>
            <person name="Culley D."/>
            <person name="Daum C."/>
            <person name="Ezra D."/>
            <person name="Gonzalez J."/>
            <person name="Henrissat B."/>
            <person name="Kuo A."/>
            <person name="Liang C."/>
            <person name="Lipzen A."/>
            <person name="Lutzoni F."/>
            <person name="Magnuson J."/>
            <person name="Mondo S."/>
            <person name="Nolan M."/>
            <person name="Ohm R."/>
            <person name="Pangilinan J."/>
            <person name="Park H.-J."/>
            <person name="Ramirez L."/>
            <person name="Alfaro M."/>
            <person name="Sun H."/>
            <person name="Tritt A."/>
            <person name="Yoshinaga Y."/>
            <person name="Zwiers L.-H."/>
            <person name="Turgeon B."/>
            <person name="Goodwin S."/>
            <person name="Spatafora J."/>
            <person name="Crous P."/>
            <person name="Grigoriev I."/>
        </authorList>
    </citation>
    <scope>NUCLEOTIDE SEQUENCE</scope>
    <source>
        <strain evidence="13">CBS 125425</strain>
    </source>
</reference>
<dbReference type="FunFam" id="2.70.98.20:FF:000002">
    <property type="entry name" value="Amine oxidase"/>
    <property type="match status" value="1"/>
</dbReference>
<feature type="chain" id="PRO_5040283192" description="Amine oxidase" evidence="10">
    <location>
        <begin position="19"/>
        <end position="809"/>
    </location>
</feature>
<dbReference type="SUPFAM" id="SSF54416">
    <property type="entry name" value="Amine oxidase N-terminal region"/>
    <property type="match status" value="2"/>
</dbReference>
<dbReference type="EC" id="1.4.3.-" evidence="9"/>
<evidence type="ECO:0000256" key="2">
    <source>
        <dbReference type="ARBA" id="ARBA00007983"/>
    </source>
</evidence>
<comment type="caution">
    <text evidence="13">The sequence shown here is derived from an EMBL/GenBank/DDBJ whole genome shotgun (WGS) entry which is preliminary data.</text>
</comment>
<comment type="cofactor">
    <cofactor evidence="1">
        <name>Cu cation</name>
        <dbReference type="ChEBI" id="CHEBI:23378"/>
    </cofactor>
</comment>
<comment type="PTM">
    <text evidence="8 9">Topaquinone (TPQ) is generated by copper-dependent autoxidation of a specific tyrosyl residue.</text>
</comment>
<dbReference type="InterPro" id="IPR016182">
    <property type="entry name" value="Cu_amine_oxidase_N-reg"/>
</dbReference>
<evidence type="ECO:0000256" key="3">
    <source>
        <dbReference type="ARBA" id="ARBA00022723"/>
    </source>
</evidence>
<dbReference type="AlphaFoldDB" id="A0A9P4UU23"/>
<dbReference type="GO" id="GO:0005507">
    <property type="term" value="F:copper ion binding"/>
    <property type="evidence" value="ECO:0007669"/>
    <property type="project" value="InterPro"/>
</dbReference>
<dbReference type="Pfam" id="PF01179">
    <property type="entry name" value="Cu_amine_oxid"/>
    <property type="match status" value="1"/>
</dbReference>
<feature type="domain" description="DUF1965" evidence="12">
    <location>
        <begin position="257"/>
        <end position="323"/>
    </location>
</feature>
<dbReference type="GO" id="GO:0048038">
    <property type="term" value="F:quinone binding"/>
    <property type="evidence" value="ECO:0007669"/>
    <property type="project" value="InterPro"/>
</dbReference>
<evidence type="ECO:0000313" key="13">
    <source>
        <dbReference type="EMBL" id="KAF2726734.1"/>
    </source>
</evidence>
<dbReference type="Pfam" id="PF09248">
    <property type="entry name" value="DUF1965"/>
    <property type="match status" value="1"/>
</dbReference>
<keyword evidence="4 7" id="KW-0801">TPQ</keyword>
<evidence type="ECO:0000256" key="5">
    <source>
        <dbReference type="ARBA" id="ARBA00023002"/>
    </source>
</evidence>
<evidence type="ECO:0000256" key="1">
    <source>
        <dbReference type="ARBA" id="ARBA00001935"/>
    </source>
</evidence>
<dbReference type="PANTHER" id="PTHR10638:SF20">
    <property type="entry name" value="AMINE OXIDASE"/>
    <property type="match status" value="1"/>
</dbReference>
<feature type="active site" description="Schiff-base intermediate with substrate; via topaquinone" evidence="7">
    <location>
        <position position="489"/>
    </location>
</feature>
<name>A0A9P4UU23_9PLEO</name>
<evidence type="ECO:0000256" key="9">
    <source>
        <dbReference type="RuleBase" id="RU000672"/>
    </source>
</evidence>
<dbReference type="GO" id="GO:0009308">
    <property type="term" value="P:amine metabolic process"/>
    <property type="evidence" value="ECO:0007669"/>
    <property type="project" value="UniProtKB-UniRule"/>
</dbReference>
<evidence type="ECO:0000256" key="8">
    <source>
        <dbReference type="PIRSR" id="PIRSR600269-51"/>
    </source>
</evidence>
<dbReference type="PROSITE" id="PS51257">
    <property type="entry name" value="PROKAR_LIPOPROTEIN"/>
    <property type="match status" value="1"/>
</dbReference>
<evidence type="ECO:0000259" key="12">
    <source>
        <dbReference type="Pfam" id="PF09248"/>
    </source>
</evidence>
<comment type="similarity">
    <text evidence="2 9">Belongs to the copper/topaquinone oxidase family.</text>
</comment>
<keyword evidence="3 9" id="KW-0479">Metal-binding</keyword>
<sequence length="809" mass="90023">MKRSAIFAINLFLIFVACTPFTSKTKYAESGRGNRVVPYHEGHLRRQFANHTAPNCGDTAIETKAPLPNAWGGLSDQEAAAVISWLFKQPDLNLTVSSKAGPWDNSILLVEQQRPNKTDALPYLAGSGAAPPRFAHVVLDIRATESPHFADILVGPLPIQPNATSWAPLDFSNTRKTQGRTRNLAADGFTLFEKLIIPATASVADITFELYGGAFQGQFNDTLMVRGIDPLGQDENGRITSWYMFSLKGTTGFDSWTLTPLGLFFMVDQTGRDPAQWKVLGWFYNNVWYDSTKAFRSAFFAPGFEKLPTTVDGKWTSTDQQGPVLPRDTLSPPVAIAPAGPRYSVDQKEKYVEWMDFSFYVGFSHDTGLTLYNIKYKGERVIYELGMQEALAHYAGADPFQSGTSFLDGYYGFGPTAWELVEGYDCPAYATYMNTTYYVAETTHTNVNSICLFEFTADYPAQRHSAWDYVSVSKNTYFSLRSVSTLGNYDYMFTYSFYLDGTINVEVRASGYILGAYYANNEDYGWRIHDSLSGSMHDHVLNFKADIDILGTANTVQLVSNTPTTEVYPWSQGKPRNTMKLTRRFIQSEDESRLNWDANGVTQVIVVNKNATNAQGVSRGYRIAPSFGTAHLTIENSSSLLNSANWANHDIQFTRQHDTEPRSSHTYNTQDTANPPIDFNAFFNGESLVQEDLVAWINLGMHHVPHTGDLPNTIFTTAHSGVSFMPLNYLAGDPSRQSVNQVRINYPFHKVKQVETFGQSNMTCSPAVDVGAVNAGLWNYGADFVVRKYPFDPNQQIGNGTGPPGFPGF</sequence>
<dbReference type="OrthoDB" id="3341590at2759"/>
<keyword evidence="6 9" id="KW-0186">Copper</keyword>
<accession>A0A9P4UU23</accession>
<evidence type="ECO:0000259" key="11">
    <source>
        <dbReference type="Pfam" id="PF01179"/>
    </source>
</evidence>
<protein>
    <recommendedName>
        <fullName evidence="9">Amine oxidase</fullName>
        <ecNumber evidence="9">1.4.3.-</ecNumber>
    </recommendedName>
</protein>
<dbReference type="GO" id="GO:0008131">
    <property type="term" value="F:primary methylamine oxidase activity"/>
    <property type="evidence" value="ECO:0007669"/>
    <property type="project" value="InterPro"/>
</dbReference>